<dbReference type="InterPro" id="IPR036291">
    <property type="entry name" value="NAD(P)-bd_dom_sf"/>
</dbReference>
<dbReference type="PANTHER" id="PTHR34075:SF5">
    <property type="entry name" value="BLR3430 PROTEIN"/>
    <property type="match status" value="1"/>
</dbReference>
<evidence type="ECO:0000256" key="1">
    <source>
        <dbReference type="SAM" id="MobiDB-lite"/>
    </source>
</evidence>
<feature type="region of interest" description="Disordered" evidence="1">
    <location>
        <begin position="1"/>
        <end position="31"/>
    </location>
</feature>
<feature type="domain" description="ChsH2 C-terminal OB-fold" evidence="2">
    <location>
        <begin position="73"/>
        <end position="131"/>
    </location>
</feature>
<evidence type="ECO:0000313" key="5">
    <source>
        <dbReference type="Proteomes" id="UP001297272"/>
    </source>
</evidence>
<evidence type="ECO:0000259" key="2">
    <source>
        <dbReference type="Pfam" id="PF01796"/>
    </source>
</evidence>
<accession>A0ABS5RXT4</accession>
<organism evidence="4 5">
    <name type="scientific">Tianweitania aestuarii</name>
    <dbReference type="NCBI Taxonomy" id="2814886"/>
    <lineage>
        <taxon>Bacteria</taxon>
        <taxon>Pseudomonadati</taxon>
        <taxon>Pseudomonadota</taxon>
        <taxon>Alphaproteobacteria</taxon>
        <taxon>Hyphomicrobiales</taxon>
        <taxon>Phyllobacteriaceae</taxon>
        <taxon>Tianweitania</taxon>
    </lineage>
</organism>
<dbReference type="InterPro" id="IPR052513">
    <property type="entry name" value="Thioester_dehydratase-like"/>
</dbReference>
<dbReference type="Gene3D" id="6.10.30.10">
    <property type="match status" value="1"/>
</dbReference>
<dbReference type="Pfam" id="PF01796">
    <property type="entry name" value="OB_ChsH2_C"/>
    <property type="match status" value="1"/>
</dbReference>
<evidence type="ECO:0000259" key="3">
    <source>
        <dbReference type="Pfam" id="PF12172"/>
    </source>
</evidence>
<dbReference type="SUPFAM" id="SSF50249">
    <property type="entry name" value="Nucleic acid-binding proteins"/>
    <property type="match status" value="1"/>
</dbReference>
<comment type="caution">
    <text evidence="4">The sequence shown here is derived from an EMBL/GenBank/DDBJ whole genome shotgun (WGS) entry which is preliminary data.</text>
</comment>
<protein>
    <submittedName>
        <fullName evidence="4">SDR family NAD(P)-dependent oxidoreductase</fullName>
    </submittedName>
</protein>
<dbReference type="Pfam" id="PF00106">
    <property type="entry name" value="adh_short"/>
    <property type="match status" value="1"/>
</dbReference>
<reference evidence="4 5" key="1">
    <citation type="submission" date="2021-03" db="EMBL/GenBank/DDBJ databases">
        <title>Tianweitania aestuarii sp. nov., isolated from a tidal flat.</title>
        <authorList>
            <person name="Park S."/>
            <person name="Yoon J.-H."/>
        </authorList>
    </citation>
    <scope>NUCLEOTIDE SEQUENCE [LARGE SCALE GENOMIC DNA]</scope>
    <source>
        <strain evidence="4 5">BSSL-BM11</strain>
    </source>
</reference>
<feature type="domain" description="ChsH2 rubredoxin-like zinc ribbon" evidence="3">
    <location>
        <begin position="37"/>
        <end position="70"/>
    </location>
</feature>
<keyword evidence="5" id="KW-1185">Reference proteome</keyword>
<dbReference type="EMBL" id="JAFMNX010000003">
    <property type="protein sequence ID" value="MBS9721828.1"/>
    <property type="molecule type" value="Genomic_DNA"/>
</dbReference>
<evidence type="ECO:0000313" key="4">
    <source>
        <dbReference type="EMBL" id="MBS9721828.1"/>
    </source>
</evidence>
<dbReference type="InterPro" id="IPR002347">
    <property type="entry name" value="SDR_fam"/>
</dbReference>
<dbReference type="RefSeq" id="WP_213985444.1">
    <property type="nucleotide sequence ID" value="NZ_JAFMNX010000003.1"/>
</dbReference>
<sequence>MTQPLQPPRRKNPLERTRLPLLPPAKRSRRAHDLTRAAAEGRFALHACESCGTYSYPPREACPACLSDRLVLRDAPDGGELLSATKAEVPADNYFRERAPWSVGLVRMDGGPTVLCFLNPRCRPGDLVRLQLRLDRAGQAVFYAFPAGKGQAMSERELSEDPQWRELGADPQHRRILITDGRNPVLMPLVAALHGAGAGEIIIGLSESWKPFAHRDALAAMDKVTIVPLDLTDERSVIDLARDHAAKIEILINTADYLRPGPLGGASSLNAAREAMERLYFGQLRLAEAFAPVMIARGADGDAGAAAWVNLLSIYAQVHDPAYATYSGAQAAAVALSQGLRAELAKGGVRLANVFAGPTDSEWYQTSAQPKVSQSAIAAALVDALKRGMEETYVGDTAKDLHARKQRNPKALERELAAGLEG</sequence>
<dbReference type="Gene3D" id="3.40.50.720">
    <property type="entry name" value="NAD(P)-binding Rossmann-like Domain"/>
    <property type="match status" value="1"/>
</dbReference>
<dbReference type="InterPro" id="IPR022002">
    <property type="entry name" value="ChsH2_Znr"/>
</dbReference>
<name>A0ABS5RXT4_9HYPH</name>
<dbReference type="InterPro" id="IPR002878">
    <property type="entry name" value="ChsH2_C"/>
</dbReference>
<dbReference type="PANTHER" id="PTHR34075">
    <property type="entry name" value="BLR3430 PROTEIN"/>
    <property type="match status" value="1"/>
</dbReference>
<dbReference type="SUPFAM" id="SSF51735">
    <property type="entry name" value="NAD(P)-binding Rossmann-fold domains"/>
    <property type="match status" value="1"/>
</dbReference>
<dbReference type="InterPro" id="IPR012340">
    <property type="entry name" value="NA-bd_OB-fold"/>
</dbReference>
<dbReference type="Proteomes" id="UP001297272">
    <property type="component" value="Unassembled WGS sequence"/>
</dbReference>
<dbReference type="Pfam" id="PF12172">
    <property type="entry name" value="zf-ChsH2"/>
    <property type="match status" value="1"/>
</dbReference>
<gene>
    <name evidence="4" type="ORF">JYU29_14150</name>
</gene>
<proteinExistence type="predicted"/>